<proteinExistence type="predicted"/>
<evidence type="ECO:0000313" key="4">
    <source>
        <dbReference type="Proteomes" id="UP000198741"/>
    </source>
</evidence>
<evidence type="ECO:0000313" key="3">
    <source>
        <dbReference type="EMBL" id="SDO71560.1"/>
    </source>
</evidence>
<dbReference type="Proteomes" id="UP000198741">
    <property type="component" value="Chromosome I"/>
</dbReference>
<gene>
    <name evidence="3" type="ORF">SAMN04515671_1800</name>
</gene>
<dbReference type="InterPro" id="IPR045597">
    <property type="entry name" value="DUF6458"/>
</dbReference>
<sequence>MGIGLGVFLIVVGAVLAFGVKAQFHDFDLTTIGFIIMGGGLLVLLLSLVIFMPRTRRARSTAITTDSLGRQAVVERDDRISGL</sequence>
<dbReference type="Pfam" id="PF20059">
    <property type="entry name" value="DUF6458"/>
    <property type="match status" value="1"/>
</dbReference>
<reference evidence="3 4" key="1">
    <citation type="submission" date="2016-10" db="EMBL/GenBank/DDBJ databases">
        <authorList>
            <person name="de Groot N.N."/>
        </authorList>
    </citation>
    <scope>NUCLEOTIDE SEQUENCE [LARGE SCALE GENOMIC DNA]</scope>
    <source>
        <strain evidence="4">P4-7,KCTC 19426,CECT 7604</strain>
    </source>
</reference>
<feature type="domain" description="DUF6458" evidence="2">
    <location>
        <begin position="1"/>
        <end position="78"/>
    </location>
</feature>
<accession>A0A1H0LUH3</accession>
<name>A0A1H0LUH3_9ACTN</name>
<dbReference type="EMBL" id="LT629710">
    <property type="protein sequence ID" value="SDO71560.1"/>
    <property type="molecule type" value="Genomic_DNA"/>
</dbReference>
<keyword evidence="1" id="KW-1133">Transmembrane helix</keyword>
<dbReference type="RefSeq" id="WP_197676483.1">
    <property type="nucleotide sequence ID" value="NZ_LT629710.1"/>
</dbReference>
<keyword evidence="1" id="KW-0812">Transmembrane</keyword>
<dbReference type="AlphaFoldDB" id="A0A1H0LUH3"/>
<evidence type="ECO:0000256" key="1">
    <source>
        <dbReference type="SAM" id="Phobius"/>
    </source>
</evidence>
<evidence type="ECO:0000259" key="2">
    <source>
        <dbReference type="Pfam" id="PF20059"/>
    </source>
</evidence>
<dbReference type="STRING" id="1090615.SAMN04515671_1800"/>
<keyword evidence="1" id="KW-0472">Membrane</keyword>
<protein>
    <recommendedName>
        <fullName evidence="2">DUF6458 domain-containing protein</fullName>
    </recommendedName>
</protein>
<organism evidence="3 4">
    <name type="scientific">Nakamurella panacisegetis</name>
    <dbReference type="NCBI Taxonomy" id="1090615"/>
    <lineage>
        <taxon>Bacteria</taxon>
        <taxon>Bacillati</taxon>
        <taxon>Actinomycetota</taxon>
        <taxon>Actinomycetes</taxon>
        <taxon>Nakamurellales</taxon>
        <taxon>Nakamurellaceae</taxon>
        <taxon>Nakamurella</taxon>
    </lineage>
</organism>
<feature type="transmembrane region" description="Helical" evidence="1">
    <location>
        <begin position="32"/>
        <end position="51"/>
    </location>
</feature>
<keyword evidence="4" id="KW-1185">Reference proteome</keyword>